<gene>
    <name evidence="13" type="primary">xerD</name>
    <name evidence="10" type="synonym">xerC</name>
    <name evidence="13" type="ORF">ACFFIP_12115</name>
</gene>
<evidence type="ECO:0000256" key="6">
    <source>
        <dbReference type="ARBA" id="ARBA00022908"/>
    </source>
</evidence>
<dbReference type="Proteomes" id="UP001589797">
    <property type="component" value="Unassembled WGS sequence"/>
</dbReference>
<proteinExistence type="inferred from homology"/>
<dbReference type="EMBL" id="JBHLWI010000033">
    <property type="protein sequence ID" value="MFC0263427.1"/>
    <property type="molecule type" value="Genomic_DNA"/>
</dbReference>
<dbReference type="Pfam" id="PF00589">
    <property type="entry name" value="Phage_integrase"/>
    <property type="match status" value="1"/>
</dbReference>
<evidence type="ECO:0000256" key="10">
    <source>
        <dbReference type="HAMAP-Rule" id="MF_01808"/>
    </source>
</evidence>
<evidence type="ECO:0000256" key="3">
    <source>
        <dbReference type="ARBA" id="ARBA00022490"/>
    </source>
</evidence>
<dbReference type="RefSeq" id="WP_382387913.1">
    <property type="nucleotide sequence ID" value="NZ_JBHLWI010000033.1"/>
</dbReference>
<dbReference type="Gene3D" id="1.10.150.130">
    <property type="match status" value="1"/>
</dbReference>
<feature type="domain" description="Tyr recombinase" evidence="11">
    <location>
        <begin position="110"/>
        <end position="294"/>
    </location>
</feature>
<evidence type="ECO:0000313" key="13">
    <source>
        <dbReference type="EMBL" id="MFC0263427.1"/>
    </source>
</evidence>
<evidence type="ECO:0000259" key="12">
    <source>
        <dbReference type="PROSITE" id="PS51900"/>
    </source>
</evidence>
<keyword evidence="9 10" id="KW-0131">Cell cycle</keyword>
<feature type="active site" evidence="10">
    <location>
        <position position="272"/>
    </location>
</feature>
<dbReference type="InterPro" id="IPR010998">
    <property type="entry name" value="Integrase_recombinase_N"/>
</dbReference>
<evidence type="ECO:0000256" key="5">
    <source>
        <dbReference type="ARBA" id="ARBA00022829"/>
    </source>
</evidence>
<keyword evidence="6 10" id="KW-0229">DNA integration</keyword>
<organism evidence="13 14">
    <name type="scientific">Fontibacter flavus</name>
    <dbReference type="NCBI Taxonomy" id="654838"/>
    <lineage>
        <taxon>Bacteria</taxon>
        <taxon>Pseudomonadati</taxon>
        <taxon>Bacteroidota</taxon>
        <taxon>Cytophagia</taxon>
        <taxon>Cytophagales</taxon>
        <taxon>Cyclobacteriaceae</taxon>
        <taxon>Fontibacter</taxon>
    </lineage>
</organism>
<evidence type="ECO:0000256" key="1">
    <source>
        <dbReference type="ARBA" id="ARBA00004496"/>
    </source>
</evidence>
<evidence type="ECO:0000256" key="8">
    <source>
        <dbReference type="ARBA" id="ARBA00023172"/>
    </source>
</evidence>
<evidence type="ECO:0000256" key="7">
    <source>
        <dbReference type="ARBA" id="ARBA00023125"/>
    </source>
</evidence>
<protein>
    <recommendedName>
        <fullName evidence="10">Tyrosine recombinase XerC</fullName>
    </recommendedName>
</protein>
<comment type="subcellular location">
    <subcellularLocation>
        <location evidence="1 10">Cytoplasm</location>
    </subcellularLocation>
</comment>
<dbReference type="HAMAP" id="MF_01808">
    <property type="entry name" value="Recomb_XerC_XerD"/>
    <property type="match status" value="1"/>
</dbReference>
<dbReference type="InterPro" id="IPR023009">
    <property type="entry name" value="Tyrosine_recombinase_XerC/XerD"/>
</dbReference>
<dbReference type="PROSITE" id="PS51900">
    <property type="entry name" value="CB"/>
    <property type="match status" value="1"/>
</dbReference>
<dbReference type="SUPFAM" id="SSF47823">
    <property type="entry name" value="lambda integrase-like, N-terminal domain"/>
    <property type="match status" value="1"/>
</dbReference>
<feature type="active site" evidence="10">
    <location>
        <position position="246"/>
    </location>
</feature>
<feature type="active site" evidence="10">
    <location>
        <position position="174"/>
    </location>
</feature>
<keyword evidence="5 10" id="KW-0159">Chromosome partition</keyword>
<dbReference type="InterPro" id="IPR050090">
    <property type="entry name" value="Tyrosine_recombinase_XerCD"/>
</dbReference>
<dbReference type="InterPro" id="IPR013762">
    <property type="entry name" value="Integrase-like_cat_sf"/>
</dbReference>
<evidence type="ECO:0000256" key="2">
    <source>
        <dbReference type="ARBA" id="ARBA00010450"/>
    </source>
</evidence>
<comment type="subunit">
    <text evidence="10">Forms a cyclic heterotetrameric complex composed of two molecules of XerC and two molecules of XerD.</text>
</comment>
<reference evidence="13 14" key="1">
    <citation type="submission" date="2024-09" db="EMBL/GenBank/DDBJ databases">
        <authorList>
            <person name="Sun Q."/>
            <person name="Mori K."/>
        </authorList>
    </citation>
    <scope>NUCLEOTIDE SEQUENCE [LARGE SCALE GENOMIC DNA]</scope>
    <source>
        <strain evidence="13 14">CCM 7650</strain>
    </source>
</reference>
<feature type="active site" description="O-(3'-phospho-DNA)-tyrosine intermediate" evidence="10">
    <location>
        <position position="281"/>
    </location>
</feature>
<dbReference type="CDD" id="cd00798">
    <property type="entry name" value="INT_XerDC_C"/>
    <property type="match status" value="1"/>
</dbReference>
<dbReference type="SUPFAM" id="SSF56349">
    <property type="entry name" value="DNA breaking-rejoining enzymes"/>
    <property type="match status" value="1"/>
</dbReference>
<keyword evidence="7 10" id="KW-0238">DNA-binding</keyword>
<evidence type="ECO:0000256" key="9">
    <source>
        <dbReference type="ARBA" id="ARBA00023306"/>
    </source>
</evidence>
<evidence type="ECO:0000259" key="11">
    <source>
        <dbReference type="PROSITE" id="PS51898"/>
    </source>
</evidence>
<feature type="active site" evidence="10">
    <location>
        <position position="249"/>
    </location>
</feature>
<evidence type="ECO:0000256" key="4">
    <source>
        <dbReference type="ARBA" id="ARBA00022618"/>
    </source>
</evidence>
<dbReference type="PANTHER" id="PTHR30349">
    <property type="entry name" value="PHAGE INTEGRASE-RELATED"/>
    <property type="match status" value="1"/>
</dbReference>
<dbReference type="NCBIfam" id="NF001399">
    <property type="entry name" value="PRK00283.1"/>
    <property type="match status" value="1"/>
</dbReference>
<comment type="function">
    <text evidence="10">Site-specific tyrosine recombinase, which acts by catalyzing the cutting and rejoining of the recombining DNA molecules. The XerC-XerD complex is essential to convert dimers of the bacterial chromosome into monomers to permit their segregation at cell division. It also contributes to the segregational stability of plasmids.</text>
</comment>
<dbReference type="InterPro" id="IPR011932">
    <property type="entry name" value="Recomb_XerD"/>
</dbReference>
<sequence length="300" mass="34883">MSSWTPLLRQFQHYLKIERSLSENSILAYQQDMEKLSRYMEKNFPETSPTQVTLQHLRYFVNSLAELEISEYTQARIISGIKAFYRFLMYEDRITEDPSQLLESPKLGRKLPDTLSYPEIEKILESIPLGEPEGHRNRAMLETLYSSGLRVSELIDLKIGNIYADVGFLRVIGKGNKERLVPIGKDALKYINIYIEEFRKHIQPAKGHEQYVFLNRTGKKLSRVMVFLIIKKQVAAIGLEKNVSPHTFRHSFATHLVEGGADLRAVQEMLGHESITTTEIYTHLDRDYLRQVLNEFHPRK</sequence>
<name>A0ABV6FUZ5_9BACT</name>
<keyword evidence="14" id="KW-1185">Reference proteome</keyword>
<dbReference type="PROSITE" id="PS51898">
    <property type="entry name" value="TYR_RECOMBINASE"/>
    <property type="match status" value="1"/>
</dbReference>
<comment type="similarity">
    <text evidence="10">Belongs to the 'phage' integrase family. XerC subfamily.</text>
</comment>
<evidence type="ECO:0000313" key="14">
    <source>
        <dbReference type="Proteomes" id="UP001589797"/>
    </source>
</evidence>
<dbReference type="InterPro" id="IPR011010">
    <property type="entry name" value="DNA_brk_join_enz"/>
</dbReference>
<dbReference type="InterPro" id="IPR004107">
    <property type="entry name" value="Integrase_SAM-like_N"/>
</dbReference>
<comment type="similarity">
    <text evidence="2">Belongs to the 'phage' integrase family. XerD subfamily.</text>
</comment>
<keyword evidence="8 10" id="KW-0233">DNA recombination</keyword>
<keyword evidence="3 10" id="KW-0963">Cytoplasm</keyword>
<dbReference type="Pfam" id="PF02899">
    <property type="entry name" value="Phage_int_SAM_1"/>
    <property type="match status" value="1"/>
</dbReference>
<dbReference type="InterPro" id="IPR044068">
    <property type="entry name" value="CB"/>
</dbReference>
<keyword evidence="4 10" id="KW-0132">Cell division</keyword>
<accession>A0ABV6FUZ5</accession>
<dbReference type="InterPro" id="IPR002104">
    <property type="entry name" value="Integrase_catalytic"/>
</dbReference>
<feature type="domain" description="Core-binding (CB)" evidence="12">
    <location>
        <begin position="2"/>
        <end position="89"/>
    </location>
</feature>
<dbReference type="Gene3D" id="1.10.443.10">
    <property type="entry name" value="Intergrase catalytic core"/>
    <property type="match status" value="1"/>
</dbReference>
<feature type="active site" evidence="10">
    <location>
        <position position="150"/>
    </location>
</feature>
<comment type="caution">
    <text evidence="13">The sequence shown here is derived from an EMBL/GenBank/DDBJ whole genome shotgun (WGS) entry which is preliminary data.</text>
</comment>
<dbReference type="NCBIfam" id="TIGR02225">
    <property type="entry name" value="recomb_XerD"/>
    <property type="match status" value="1"/>
</dbReference>
<dbReference type="PANTHER" id="PTHR30349:SF81">
    <property type="entry name" value="TYROSINE RECOMBINASE XERC"/>
    <property type="match status" value="1"/>
</dbReference>